<name>V6IZH5_9BACL</name>
<keyword evidence="7" id="KW-1185">Reference proteome</keyword>
<feature type="domain" description="Rad50/SbcC-type AAA" evidence="5">
    <location>
        <begin position="5"/>
        <end position="264"/>
    </location>
</feature>
<dbReference type="GO" id="GO:0016887">
    <property type="term" value="F:ATP hydrolysis activity"/>
    <property type="evidence" value="ECO:0007669"/>
    <property type="project" value="InterPro"/>
</dbReference>
<accession>V6IZH5</accession>
<dbReference type="Gene3D" id="3.40.50.300">
    <property type="entry name" value="P-loop containing nucleotide triphosphate hydrolases"/>
    <property type="match status" value="2"/>
</dbReference>
<gene>
    <name evidence="6" type="ORF">P343_04440</name>
</gene>
<dbReference type="PANTHER" id="PTHR32114:SF2">
    <property type="entry name" value="ABC TRANSPORTER ABCH.3"/>
    <property type="match status" value="1"/>
</dbReference>
<comment type="subunit">
    <text evidence="2">Heterodimer of SbcC and SbcD.</text>
</comment>
<evidence type="ECO:0000313" key="6">
    <source>
        <dbReference type="EMBL" id="EST12973.1"/>
    </source>
</evidence>
<evidence type="ECO:0000256" key="1">
    <source>
        <dbReference type="ARBA" id="ARBA00006930"/>
    </source>
</evidence>
<comment type="similarity">
    <text evidence="1">Belongs to the SMC family. SbcC subfamily.</text>
</comment>
<dbReference type="SUPFAM" id="SSF52540">
    <property type="entry name" value="P-loop containing nucleoside triphosphate hydrolases"/>
    <property type="match status" value="2"/>
</dbReference>
<proteinExistence type="inferred from homology"/>
<dbReference type="STRING" id="1395513.P343_04440"/>
<feature type="coiled-coil region" evidence="4">
    <location>
        <begin position="710"/>
        <end position="744"/>
    </location>
</feature>
<keyword evidence="4" id="KW-0175">Coiled coil</keyword>
<dbReference type="RefSeq" id="WP_023509192.1">
    <property type="nucleotide sequence ID" value="NZ_AWTC01000003.1"/>
</dbReference>
<dbReference type="Proteomes" id="UP000018296">
    <property type="component" value="Unassembled WGS sequence"/>
</dbReference>
<evidence type="ECO:0000256" key="3">
    <source>
        <dbReference type="ARBA" id="ARBA00013368"/>
    </source>
</evidence>
<dbReference type="InterPro" id="IPR038729">
    <property type="entry name" value="Rad50/SbcC_AAA"/>
</dbReference>
<evidence type="ECO:0000313" key="7">
    <source>
        <dbReference type="Proteomes" id="UP000018296"/>
    </source>
</evidence>
<dbReference type="PATRIC" id="fig|1395513.3.peg.911"/>
<dbReference type="InterPro" id="IPR027417">
    <property type="entry name" value="P-loop_NTPase"/>
</dbReference>
<dbReference type="AlphaFoldDB" id="V6IZH5"/>
<evidence type="ECO:0000256" key="4">
    <source>
        <dbReference type="SAM" id="Coils"/>
    </source>
</evidence>
<feature type="coiled-coil region" evidence="4">
    <location>
        <begin position="383"/>
        <end position="417"/>
    </location>
</feature>
<evidence type="ECO:0000259" key="5">
    <source>
        <dbReference type="Pfam" id="PF13476"/>
    </source>
</evidence>
<dbReference type="Pfam" id="PF13476">
    <property type="entry name" value="AAA_23"/>
    <property type="match status" value="1"/>
</dbReference>
<dbReference type="GO" id="GO:0006302">
    <property type="term" value="P:double-strand break repair"/>
    <property type="evidence" value="ECO:0007669"/>
    <property type="project" value="InterPro"/>
</dbReference>
<dbReference type="PANTHER" id="PTHR32114">
    <property type="entry name" value="ABC TRANSPORTER ABCH.3"/>
    <property type="match status" value="1"/>
</dbReference>
<sequence length="1134" mass="129706">MKPIELTIRGLNSFREEQHIDFETLCADGLFGIFGPTGSGKSTILDGITLALYGTVERAANNTTGIMNQLEEQMSVGFTFELSGDQTARYRAERSYKRTKDGGLRLASCRLLKLGEMNEVLADKERDLTRGVQDILGLTHDDFTRAVVLPQGKFAEFLTLKGNERRKMLQRLFHLEKYGDELSARLKKSSDAMKQQLHVIVEKEAMLGDSSQEAVTSVQNRCASIGQALKEKRKSLEQTECEKQEQEQIWSLQEEKKAKQKTLQNLTSEKDKFDELKNKLSMNEEAEKLMPYLDALNEAEKEHAQAVDTYKEANRNFVRSKNEMEAAKQAGDQAKKRLTEEEPKLAAEKQRLIQGASILEQLVSEKAAFRMIHKQSAELGQKLKDVQSSADEEQKHLVEMKKEVEKKEHELSTLEVSSERRALVQKAMQEKKEIDTLDHYLVEKRGEWTQLRDALQKCVTKIEQLDHNRALADKKDASLFDKNQSIYNRAVDTNRFIQSVQSFVEMQLQKVDKEREAAYQHNLSLRLAEKLAEGQPCPVCGALHHPDPAKSSHVISDAEINNKRMTCQKAAEFLTNQQQEIRICLAQLEQQARSFPRAAQVSVTHAQLSQNADLTANFAEWEKSGLKSVLNQIALLVREEKQDQLSVSDMLNQRMEEARHAESERSSLNAQAAVYKEKKLALEEQATARKHERNDRVNHWLPEYPAFDQVQEEERKIYKSDQQADQLRRDIQKNRKQLSIIEQHLEYDQQTLRSLESRWSELNGRQDASQKTATQLHKQLQTLNLDEEMPIKQMIQSTERDLVQLKRDYESGEYALQSALENYHMNDKQYANAQSRLERADKAHKSAFDNWTDHIAISRFDRREAVLNAHLSDDLCTTLSEQLADYQEQTMKLSSELLTLSEKLEGKTVTENQLDETRKKWAELRGNVQTLIERYGAAAKEKETIEKNHKLFLELESERKKTQKASDQFDKLQRVFRGNAFVEFVAEEQLQQVCAAASKRLGDLTHGRYVLEVDEQGGFIIRDDGNGGIRRPVSSLSGGETFLTSLALALSLSEQIQLRGNVPLQFFFLDEGFGSLDPDLLDTVVTALEKLHMHRLSIGVISHVPEMRERLPRRLIVSPAVPSGRGSRVQMEML</sequence>
<comment type="caution">
    <text evidence="6">The sequence shown here is derived from an EMBL/GenBank/DDBJ whole genome shotgun (WGS) entry which is preliminary data.</text>
</comment>
<reference evidence="6 7" key="1">
    <citation type="journal article" date="2013" name="Genome Announc.">
        <title>Genome Sequence of Sporolactobacillus laevolacticus DSM442, an Efficient Polymer-Grade D-Lactate Producer from Agricultural Waste Cottonseed as a Nitrogen Source.</title>
        <authorList>
            <person name="Wang H."/>
            <person name="Wang L."/>
            <person name="Ju J."/>
            <person name="Yu B."/>
            <person name="Ma Y."/>
        </authorList>
    </citation>
    <scope>NUCLEOTIDE SEQUENCE [LARGE SCALE GENOMIC DNA]</scope>
    <source>
        <strain evidence="6 7">DSM 442</strain>
    </source>
</reference>
<evidence type="ECO:0000256" key="2">
    <source>
        <dbReference type="ARBA" id="ARBA00011322"/>
    </source>
</evidence>
<protein>
    <recommendedName>
        <fullName evidence="3">Nuclease SbcCD subunit C</fullName>
    </recommendedName>
</protein>
<dbReference type="Pfam" id="PF13558">
    <property type="entry name" value="SbcC_Walker_B"/>
    <property type="match status" value="1"/>
</dbReference>
<dbReference type="EMBL" id="AWTC01000003">
    <property type="protein sequence ID" value="EST12973.1"/>
    <property type="molecule type" value="Genomic_DNA"/>
</dbReference>
<dbReference type="eggNOG" id="COG0419">
    <property type="taxonomic scope" value="Bacteria"/>
</dbReference>
<organism evidence="6 7">
    <name type="scientific">Sporolactobacillus laevolacticus DSM 442</name>
    <dbReference type="NCBI Taxonomy" id="1395513"/>
    <lineage>
        <taxon>Bacteria</taxon>
        <taxon>Bacillati</taxon>
        <taxon>Bacillota</taxon>
        <taxon>Bacilli</taxon>
        <taxon>Bacillales</taxon>
        <taxon>Sporolactobacillaceae</taxon>
        <taxon>Sporolactobacillus</taxon>
    </lineage>
</organism>
<feature type="coiled-coil region" evidence="4">
    <location>
        <begin position="651"/>
        <end position="685"/>
    </location>
</feature>
<feature type="coiled-coil region" evidence="4">
    <location>
        <begin position="229"/>
        <end position="341"/>
    </location>
</feature>